<reference evidence="2 3" key="1">
    <citation type="submission" date="2023-11" db="EMBL/GenBank/DDBJ databases">
        <title>Halocaridina rubra genome assembly.</title>
        <authorList>
            <person name="Smith C."/>
        </authorList>
    </citation>
    <scope>NUCLEOTIDE SEQUENCE [LARGE SCALE GENOMIC DNA]</scope>
    <source>
        <strain evidence="2">EP-1</strain>
        <tissue evidence="2">Whole</tissue>
    </source>
</reference>
<dbReference type="SUPFAM" id="SSF90112">
    <property type="entry name" value="Neurotransmitter-gated ion-channel transmembrane pore"/>
    <property type="match status" value="1"/>
</dbReference>
<evidence type="ECO:0000313" key="2">
    <source>
        <dbReference type="EMBL" id="KAK7073637.1"/>
    </source>
</evidence>
<dbReference type="Proteomes" id="UP001381693">
    <property type="component" value="Unassembled WGS sequence"/>
</dbReference>
<comment type="caution">
    <text evidence="2">The sequence shown here is derived from an EMBL/GenBank/DDBJ whole genome shotgun (WGS) entry which is preliminary data.</text>
</comment>
<dbReference type="InterPro" id="IPR038050">
    <property type="entry name" value="Neuro_actylchol_rec"/>
</dbReference>
<accession>A0AAN8WZ67</accession>
<dbReference type="InterPro" id="IPR036719">
    <property type="entry name" value="Neuro-gated_channel_TM_sf"/>
</dbReference>
<proteinExistence type="predicted"/>
<evidence type="ECO:0000313" key="3">
    <source>
        <dbReference type="Proteomes" id="UP001381693"/>
    </source>
</evidence>
<feature type="non-terminal residue" evidence="2">
    <location>
        <position position="144"/>
    </location>
</feature>
<dbReference type="AlphaFoldDB" id="A0AAN8WZ67"/>
<gene>
    <name evidence="2" type="ORF">SK128_008953</name>
</gene>
<organism evidence="2 3">
    <name type="scientific">Halocaridina rubra</name>
    <name type="common">Hawaiian red shrimp</name>
    <dbReference type="NCBI Taxonomy" id="373956"/>
    <lineage>
        <taxon>Eukaryota</taxon>
        <taxon>Metazoa</taxon>
        <taxon>Ecdysozoa</taxon>
        <taxon>Arthropoda</taxon>
        <taxon>Crustacea</taxon>
        <taxon>Multicrustacea</taxon>
        <taxon>Malacostraca</taxon>
        <taxon>Eumalacostraca</taxon>
        <taxon>Eucarida</taxon>
        <taxon>Decapoda</taxon>
        <taxon>Pleocyemata</taxon>
        <taxon>Caridea</taxon>
        <taxon>Atyoidea</taxon>
        <taxon>Atyidae</taxon>
        <taxon>Halocaridina</taxon>
    </lineage>
</organism>
<name>A0AAN8WZ67_HALRR</name>
<dbReference type="EMBL" id="JAXCGZ010012332">
    <property type="protein sequence ID" value="KAK7073637.1"/>
    <property type="molecule type" value="Genomic_DNA"/>
</dbReference>
<keyword evidence="1" id="KW-1133">Transmembrane helix</keyword>
<keyword evidence="1" id="KW-0472">Membrane</keyword>
<protein>
    <recommendedName>
        <fullName evidence="4">Neurotransmitter-gated ion-channel transmembrane domain-containing protein</fullName>
    </recommendedName>
</protein>
<dbReference type="Gene3D" id="1.20.58.390">
    <property type="entry name" value="Neurotransmitter-gated ion-channel transmembrane domain"/>
    <property type="match status" value="1"/>
</dbReference>
<evidence type="ECO:0000256" key="1">
    <source>
        <dbReference type="SAM" id="Phobius"/>
    </source>
</evidence>
<dbReference type="GO" id="GO:0016020">
    <property type="term" value="C:membrane"/>
    <property type="evidence" value="ECO:0007669"/>
    <property type="project" value="InterPro"/>
</dbReference>
<keyword evidence="1" id="KW-0812">Transmembrane</keyword>
<feature type="transmembrane region" description="Helical" evidence="1">
    <location>
        <begin position="12"/>
        <end position="32"/>
    </location>
</feature>
<keyword evidence="3" id="KW-1185">Reference proteome</keyword>
<feature type="transmembrane region" description="Helical" evidence="1">
    <location>
        <begin position="76"/>
        <end position="98"/>
    </location>
</feature>
<dbReference type="GO" id="GO:0006811">
    <property type="term" value="P:monoatomic ion transport"/>
    <property type="evidence" value="ECO:0007669"/>
    <property type="project" value="InterPro"/>
</dbReference>
<evidence type="ECO:0008006" key="4">
    <source>
        <dbReference type="Google" id="ProtNLM"/>
    </source>
</evidence>
<sequence length="144" mass="16213">MLNLKFSRQYGGFVLTTLLPIGFLVIITLLTFAFERENFSDRVMVTLSALIVVAALFAQVASSLPNTSYTKCIDSVFISAIFFMSLIFVCHVIFASLVRRKMNIRDLKVRQLYKATPAVLLSKFSKITESLCEPRQLVFLLCSA</sequence>
<feature type="transmembrane region" description="Helical" evidence="1">
    <location>
        <begin position="44"/>
        <end position="64"/>
    </location>
</feature>